<proteinExistence type="inferred from homology"/>
<dbReference type="Ensembl" id="ENSAZOT00000010973.1">
    <property type="protein sequence ID" value="ENSAZOP00000010272.1"/>
    <property type="gene ID" value="ENSAZOG00000006562.1"/>
</dbReference>
<reference evidence="11" key="2">
    <citation type="submission" date="2025-09" db="UniProtKB">
        <authorList>
            <consortium name="Ensembl"/>
        </authorList>
    </citation>
    <scope>IDENTIFICATION</scope>
</reference>
<dbReference type="InterPro" id="IPR036548">
    <property type="entry name" value="Cyt_c_oxidase_su8_sf"/>
</dbReference>
<dbReference type="Proteomes" id="UP000694549">
    <property type="component" value="Unplaced"/>
</dbReference>
<sequence length="63" mass="7005">FESQAQLLLETLWAQARVSQPPEGHSHASQQEQAIALAAMFTCFLAPTAWVLAHVEHYKSRGD</sequence>
<reference evidence="11" key="1">
    <citation type="submission" date="2025-08" db="UniProtKB">
        <authorList>
            <consortium name="Ensembl"/>
        </authorList>
    </citation>
    <scope>IDENTIFICATION</scope>
</reference>
<evidence type="ECO:0000256" key="4">
    <source>
        <dbReference type="ARBA" id="ARBA00022692"/>
    </source>
</evidence>
<evidence type="ECO:0000256" key="6">
    <source>
        <dbReference type="ARBA" id="ARBA00022946"/>
    </source>
</evidence>
<dbReference type="InterPro" id="IPR003205">
    <property type="entry name" value="Cyt_c_oxidase_su8"/>
</dbReference>
<dbReference type="AlphaFoldDB" id="A0A8B9ULU8"/>
<organism evidence="11 12">
    <name type="scientific">Anas zonorhyncha</name>
    <name type="common">Eastern spot-billed duck</name>
    <dbReference type="NCBI Taxonomy" id="75864"/>
    <lineage>
        <taxon>Eukaryota</taxon>
        <taxon>Metazoa</taxon>
        <taxon>Chordata</taxon>
        <taxon>Craniata</taxon>
        <taxon>Vertebrata</taxon>
        <taxon>Euteleostomi</taxon>
        <taxon>Archelosauria</taxon>
        <taxon>Archosauria</taxon>
        <taxon>Dinosauria</taxon>
        <taxon>Saurischia</taxon>
        <taxon>Theropoda</taxon>
        <taxon>Coelurosauria</taxon>
        <taxon>Aves</taxon>
        <taxon>Neognathae</taxon>
        <taxon>Galloanserae</taxon>
        <taxon>Anseriformes</taxon>
        <taxon>Anatidae</taxon>
        <taxon>Anatinae</taxon>
        <taxon>Anas</taxon>
    </lineage>
</organism>
<name>A0A8B9ULU8_9AVES</name>
<keyword evidence="8" id="KW-0496">Mitochondrion</keyword>
<dbReference type="PANTHER" id="PTHR16717:SF5">
    <property type="entry name" value="CYTOCHROME C OXIDASE SUBUNIT 8, ISOFORM A"/>
    <property type="match status" value="1"/>
</dbReference>
<dbReference type="UniPathway" id="UPA00705"/>
<dbReference type="SUPFAM" id="SSF81431">
    <property type="entry name" value="Mitochondrial cytochrome c oxidase subunit VIIIb (aka IX)"/>
    <property type="match status" value="1"/>
</dbReference>
<evidence type="ECO:0000313" key="11">
    <source>
        <dbReference type="Ensembl" id="ENSAZOP00000010272.1"/>
    </source>
</evidence>
<evidence type="ECO:0000256" key="9">
    <source>
        <dbReference type="ARBA" id="ARBA00023136"/>
    </source>
</evidence>
<evidence type="ECO:0000256" key="8">
    <source>
        <dbReference type="ARBA" id="ARBA00023128"/>
    </source>
</evidence>
<evidence type="ECO:0000256" key="1">
    <source>
        <dbReference type="ARBA" id="ARBA00004434"/>
    </source>
</evidence>
<accession>A0A8B9ULU8</accession>
<keyword evidence="12" id="KW-1185">Reference proteome</keyword>
<evidence type="ECO:0000256" key="7">
    <source>
        <dbReference type="ARBA" id="ARBA00022989"/>
    </source>
</evidence>
<keyword evidence="7 10" id="KW-1133">Transmembrane helix</keyword>
<dbReference type="Pfam" id="PF02285">
    <property type="entry name" value="COX8"/>
    <property type="match status" value="1"/>
</dbReference>
<keyword evidence="5" id="KW-0999">Mitochondrion inner membrane</keyword>
<keyword evidence="6" id="KW-0809">Transit peptide</keyword>
<dbReference type="PANTHER" id="PTHR16717">
    <property type="entry name" value="CYTOCHROME C OXIDASE POLYPEPTIDE VIII"/>
    <property type="match status" value="1"/>
</dbReference>
<evidence type="ECO:0000313" key="12">
    <source>
        <dbReference type="Proteomes" id="UP000694549"/>
    </source>
</evidence>
<dbReference type="GO" id="GO:0005743">
    <property type="term" value="C:mitochondrial inner membrane"/>
    <property type="evidence" value="ECO:0007669"/>
    <property type="project" value="UniProtKB-SubCell"/>
</dbReference>
<feature type="transmembrane region" description="Helical" evidence="10">
    <location>
        <begin position="34"/>
        <end position="53"/>
    </location>
</feature>
<evidence type="ECO:0000256" key="5">
    <source>
        <dbReference type="ARBA" id="ARBA00022792"/>
    </source>
</evidence>
<keyword evidence="9 10" id="KW-0472">Membrane</keyword>
<evidence type="ECO:0000256" key="10">
    <source>
        <dbReference type="SAM" id="Phobius"/>
    </source>
</evidence>
<keyword evidence="4 10" id="KW-0812">Transmembrane</keyword>
<dbReference type="Gene3D" id="4.10.81.10">
    <property type="entry name" value="Cytochrome c oxidase, subunit 8"/>
    <property type="match status" value="1"/>
</dbReference>
<dbReference type="GO" id="GO:0045277">
    <property type="term" value="C:respiratory chain complex IV"/>
    <property type="evidence" value="ECO:0007669"/>
    <property type="project" value="InterPro"/>
</dbReference>
<protein>
    <submittedName>
        <fullName evidence="11">Uncharacterized protein</fullName>
    </submittedName>
</protein>
<dbReference type="GO" id="GO:0006123">
    <property type="term" value="P:mitochondrial electron transport, cytochrome c to oxygen"/>
    <property type="evidence" value="ECO:0007669"/>
    <property type="project" value="InterPro"/>
</dbReference>
<evidence type="ECO:0000256" key="3">
    <source>
        <dbReference type="ARBA" id="ARBA00010117"/>
    </source>
</evidence>
<comment type="similarity">
    <text evidence="3">Belongs to the cytochrome c oxidase VIII family.</text>
</comment>
<comment type="pathway">
    <text evidence="2">Energy metabolism; oxidative phosphorylation.</text>
</comment>
<evidence type="ECO:0000256" key="2">
    <source>
        <dbReference type="ARBA" id="ARBA00004673"/>
    </source>
</evidence>
<comment type="subcellular location">
    <subcellularLocation>
        <location evidence="1">Mitochondrion inner membrane</location>
        <topology evidence="1">Single-pass membrane protein</topology>
    </subcellularLocation>
</comment>